<dbReference type="AlphaFoldDB" id="A0A3M7QKU6"/>
<evidence type="ECO:0000313" key="1">
    <source>
        <dbReference type="EMBL" id="RNA11913.1"/>
    </source>
</evidence>
<protein>
    <submittedName>
        <fullName evidence="1">Uncharacterized protein</fullName>
    </submittedName>
</protein>
<comment type="caution">
    <text evidence="1">The sequence shown here is derived from an EMBL/GenBank/DDBJ whole genome shotgun (WGS) entry which is preliminary data.</text>
</comment>
<organism evidence="1 2">
    <name type="scientific">Brachionus plicatilis</name>
    <name type="common">Marine rotifer</name>
    <name type="synonym">Brachionus muelleri</name>
    <dbReference type="NCBI Taxonomy" id="10195"/>
    <lineage>
        <taxon>Eukaryota</taxon>
        <taxon>Metazoa</taxon>
        <taxon>Spiralia</taxon>
        <taxon>Gnathifera</taxon>
        <taxon>Rotifera</taxon>
        <taxon>Eurotatoria</taxon>
        <taxon>Monogononta</taxon>
        <taxon>Pseudotrocha</taxon>
        <taxon>Ploima</taxon>
        <taxon>Brachionidae</taxon>
        <taxon>Brachionus</taxon>
    </lineage>
</organism>
<keyword evidence="2" id="KW-1185">Reference proteome</keyword>
<name>A0A3M7QKU6_BRAPC</name>
<sequence length="136" mass="15956">MDCDRFRGAKALFRTLAWYCKEGITFDEAAFKSFRSNKTKEFGYLLKFNENFGFDCVRFFVEEYFSNQDESKLSDHEMKFIENHQNHEIFMDCDVLDELKQNLCGKNCGDVKKTNYGKSFISSVEPLTGNEDDVEE</sequence>
<accession>A0A3M7QKU6</accession>
<feature type="non-terminal residue" evidence="1">
    <location>
        <position position="136"/>
    </location>
</feature>
<dbReference type="Proteomes" id="UP000276133">
    <property type="component" value="Unassembled WGS sequence"/>
</dbReference>
<dbReference type="EMBL" id="REGN01005818">
    <property type="protein sequence ID" value="RNA11913.1"/>
    <property type="molecule type" value="Genomic_DNA"/>
</dbReference>
<reference evidence="1 2" key="1">
    <citation type="journal article" date="2018" name="Sci. Rep.">
        <title>Genomic signatures of local adaptation to the degree of environmental predictability in rotifers.</title>
        <authorList>
            <person name="Franch-Gras L."/>
            <person name="Hahn C."/>
            <person name="Garcia-Roger E.M."/>
            <person name="Carmona M.J."/>
            <person name="Serra M."/>
            <person name="Gomez A."/>
        </authorList>
    </citation>
    <scope>NUCLEOTIDE SEQUENCE [LARGE SCALE GENOMIC DNA]</scope>
    <source>
        <strain evidence="1">HYR1</strain>
    </source>
</reference>
<gene>
    <name evidence="1" type="ORF">BpHYR1_018743</name>
</gene>
<evidence type="ECO:0000313" key="2">
    <source>
        <dbReference type="Proteomes" id="UP000276133"/>
    </source>
</evidence>
<proteinExistence type="predicted"/>